<dbReference type="AlphaFoldDB" id="A0A6G1JHA0"/>
<accession>A0A6G1JHA0</accession>
<organism evidence="3 4">
    <name type="scientific">Lentithecium fluviatile CBS 122367</name>
    <dbReference type="NCBI Taxonomy" id="1168545"/>
    <lineage>
        <taxon>Eukaryota</taxon>
        <taxon>Fungi</taxon>
        <taxon>Dikarya</taxon>
        <taxon>Ascomycota</taxon>
        <taxon>Pezizomycotina</taxon>
        <taxon>Dothideomycetes</taxon>
        <taxon>Pleosporomycetidae</taxon>
        <taxon>Pleosporales</taxon>
        <taxon>Massarineae</taxon>
        <taxon>Lentitheciaceae</taxon>
        <taxon>Lentithecium</taxon>
    </lineage>
</organism>
<dbReference type="SUPFAM" id="SSF49899">
    <property type="entry name" value="Concanavalin A-like lectins/glucanases"/>
    <property type="match status" value="1"/>
</dbReference>
<reference evidence="3" key="1">
    <citation type="journal article" date="2020" name="Stud. Mycol.">
        <title>101 Dothideomycetes genomes: a test case for predicting lifestyles and emergence of pathogens.</title>
        <authorList>
            <person name="Haridas S."/>
            <person name="Albert R."/>
            <person name="Binder M."/>
            <person name="Bloem J."/>
            <person name="Labutti K."/>
            <person name="Salamov A."/>
            <person name="Andreopoulos B."/>
            <person name="Baker S."/>
            <person name="Barry K."/>
            <person name="Bills G."/>
            <person name="Bluhm B."/>
            <person name="Cannon C."/>
            <person name="Castanera R."/>
            <person name="Culley D."/>
            <person name="Daum C."/>
            <person name="Ezra D."/>
            <person name="Gonzalez J."/>
            <person name="Henrissat B."/>
            <person name="Kuo A."/>
            <person name="Liang C."/>
            <person name="Lipzen A."/>
            <person name="Lutzoni F."/>
            <person name="Magnuson J."/>
            <person name="Mondo S."/>
            <person name="Nolan M."/>
            <person name="Ohm R."/>
            <person name="Pangilinan J."/>
            <person name="Park H.-J."/>
            <person name="Ramirez L."/>
            <person name="Alfaro M."/>
            <person name="Sun H."/>
            <person name="Tritt A."/>
            <person name="Yoshinaga Y."/>
            <person name="Zwiers L.-H."/>
            <person name="Turgeon B."/>
            <person name="Goodwin S."/>
            <person name="Spatafora J."/>
            <person name="Crous P."/>
            <person name="Grigoriev I."/>
        </authorList>
    </citation>
    <scope>NUCLEOTIDE SEQUENCE</scope>
    <source>
        <strain evidence="3">CBS 122367</strain>
    </source>
</reference>
<dbReference type="GO" id="GO:0000272">
    <property type="term" value="P:polysaccharide catabolic process"/>
    <property type="evidence" value="ECO:0007669"/>
    <property type="project" value="UniProtKB-KW"/>
</dbReference>
<dbReference type="OrthoDB" id="89349at2759"/>
<dbReference type="InterPro" id="IPR013320">
    <property type="entry name" value="ConA-like_dom_sf"/>
</dbReference>
<keyword evidence="2" id="KW-0624">Polysaccharide degradation</keyword>
<proteinExistence type="inferred from homology"/>
<evidence type="ECO:0000313" key="4">
    <source>
        <dbReference type="Proteomes" id="UP000799291"/>
    </source>
</evidence>
<dbReference type="InterPro" id="IPR013319">
    <property type="entry name" value="GH11/12"/>
</dbReference>
<evidence type="ECO:0000256" key="1">
    <source>
        <dbReference type="ARBA" id="ARBA00005519"/>
    </source>
</evidence>
<protein>
    <submittedName>
        <fullName evidence="3">Glycoside hydrolase family 12 protein</fullName>
    </submittedName>
</protein>
<feature type="non-terminal residue" evidence="3">
    <location>
        <position position="244"/>
    </location>
</feature>
<keyword evidence="2 3" id="KW-0378">Hydrolase</keyword>
<keyword evidence="2" id="KW-0119">Carbohydrate metabolism</keyword>
<dbReference type="InterPro" id="IPR002594">
    <property type="entry name" value="GH12"/>
</dbReference>
<dbReference type="Proteomes" id="UP000799291">
    <property type="component" value="Unassembled WGS sequence"/>
</dbReference>
<keyword evidence="4" id="KW-1185">Reference proteome</keyword>
<dbReference type="PANTHER" id="PTHR34002:SF9">
    <property type="entry name" value="XYLOGLUCAN-SPECIFIC ENDO-BETA-1,4-GLUCANASE A"/>
    <property type="match status" value="1"/>
</dbReference>
<dbReference type="Pfam" id="PF01670">
    <property type="entry name" value="Glyco_hydro_12"/>
    <property type="match status" value="1"/>
</dbReference>
<feature type="non-terminal residue" evidence="3">
    <location>
        <position position="1"/>
    </location>
</feature>
<evidence type="ECO:0000256" key="2">
    <source>
        <dbReference type="RuleBase" id="RU361163"/>
    </source>
</evidence>
<keyword evidence="2" id="KW-0326">Glycosidase</keyword>
<dbReference type="GO" id="GO:0008810">
    <property type="term" value="F:cellulase activity"/>
    <property type="evidence" value="ECO:0007669"/>
    <property type="project" value="InterPro"/>
</dbReference>
<sequence>TITTSTAQASTQLCSADQSIVFTDTPWIIYNMWYNKALTVGTQCTNYQDVVTENSQQKIIWSSVTNIDLVSSTSNVPKGYSFVGLTKNLETRLSDIASIPASYDWTRTNTTTFKGNICFDFMTSDTKGDSTSSSAQEVMLWLEYTGGQLPIGWPTPKATVADLYGTSWKLYQGVNADTGITVSSLLPDKQFDGTFEGDIKEWLNALVEVGVFAVDTYVNVGNAGTEPFHGNAVMNATLGLQINL</sequence>
<gene>
    <name evidence="3" type="ORF">K458DRAFT_243641</name>
</gene>
<name>A0A6G1JHA0_9PLEO</name>
<dbReference type="Gene3D" id="2.60.120.180">
    <property type="match status" value="1"/>
</dbReference>
<evidence type="ECO:0000313" key="3">
    <source>
        <dbReference type="EMBL" id="KAF2689523.1"/>
    </source>
</evidence>
<comment type="similarity">
    <text evidence="1 2">Belongs to the glycosyl hydrolase 12 (cellulase H) family.</text>
</comment>
<dbReference type="PANTHER" id="PTHR34002">
    <property type="entry name" value="BLR1656 PROTEIN"/>
    <property type="match status" value="1"/>
</dbReference>
<dbReference type="EMBL" id="MU005572">
    <property type="protein sequence ID" value="KAF2689523.1"/>
    <property type="molecule type" value="Genomic_DNA"/>
</dbReference>